<dbReference type="GO" id="GO:0020037">
    <property type="term" value="F:heme binding"/>
    <property type="evidence" value="ECO:0007669"/>
    <property type="project" value="InterPro"/>
</dbReference>
<dbReference type="PROSITE" id="PS00435">
    <property type="entry name" value="PEROXIDASE_1"/>
    <property type="match status" value="1"/>
</dbReference>
<reference evidence="6" key="1">
    <citation type="journal article" date="2018" name="DNA Res.">
        <title>Multiple hybrid de novo genome assembly of finger millet, an orphan allotetraploid crop.</title>
        <authorList>
            <person name="Hatakeyama M."/>
            <person name="Aluri S."/>
            <person name="Balachadran M.T."/>
            <person name="Sivarajan S.R."/>
            <person name="Patrignani A."/>
            <person name="Gruter S."/>
            <person name="Poveda L."/>
            <person name="Shimizu-Inatsugi R."/>
            <person name="Baeten J."/>
            <person name="Francoijs K.J."/>
            <person name="Nataraja K.N."/>
            <person name="Reddy Y.A.N."/>
            <person name="Phadnis S."/>
            <person name="Ravikumar R.L."/>
            <person name="Schlapbach R."/>
            <person name="Sreeman S.M."/>
            <person name="Shimizu K.K."/>
        </authorList>
    </citation>
    <scope>NUCLEOTIDE SEQUENCE</scope>
</reference>
<comment type="caution">
    <text evidence="6">The sequence shown here is derived from an EMBL/GenBank/DDBJ whole genome shotgun (WGS) entry which is preliminary data.</text>
</comment>
<name>A0AAV5FE53_ELECO</name>
<keyword evidence="3" id="KW-0106">Calcium</keyword>
<dbReference type="Gene3D" id="1.10.420.10">
    <property type="entry name" value="Peroxidase, domain 2"/>
    <property type="match status" value="1"/>
</dbReference>
<evidence type="ECO:0000256" key="2">
    <source>
        <dbReference type="ARBA" id="ARBA00022723"/>
    </source>
</evidence>
<keyword evidence="5" id="KW-0408">Iron</keyword>
<reference evidence="6" key="2">
    <citation type="submission" date="2021-12" db="EMBL/GenBank/DDBJ databases">
        <title>Resequencing data analysis of finger millet.</title>
        <authorList>
            <person name="Hatakeyama M."/>
            <person name="Aluri S."/>
            <person name="Balachadran M.T."/>
            <person name="Sivarajan S.R."/>
            <person name="Poveda L."/>
            <person name="Shimizu-Inatsugi R."/>
            <person name="Schlapbach R."/>
            <person name="Sreeman S.M."/>
            <person name="Shimizu K.K."/>
        </authorList>
    </citation>
    <scope>NUCLEOTIDE SEQUENCE</scope>
</reference>
<dbReference type="EMBL" id="BQKI01000084">
    <property type="protein sequence ID" value="GJN33236.1"/>
    <property type="molecule type" value="Genomic_DNA"/>
</dbReference>
<evidence type="ECO:0000313" key="6">
    <source>
        <dbReference type="EMBL" id="GJN33236.1"/>
    </source>
</evidence>
<dbReference type="InterPro" id="IPR019793">
    <property type="entry name" value="Peroxidases_heam-ligand_BS"/>
</dbReference>
<accession>A0AAV5FE53</accession>
<organism evidence="6 7">
    <name type="scientific">Eleusine coracana subsp. coracana</name>
    <dbReference type="NCBI Taxonomy" id="191504"/>
    <lineage>
        <taxon>Eukaryota</taxon>
        <taxon>Viridiplantae</taxon>
        <taxon>Streptophyta</taxon>
        <taxon>Embryophyta</taxon>
        <taxon>Tracheophyta</taxon>
        <taxon>Spermatophyta</taxon>
        <taxon>Magnoliopsida</taxon>
        <taxon>Liliopsida</taxon>
        <taxon>Poales</taxon>
        <taxon>Poaceae</taxon>
        <taxon>PACMAD clade</taxon>
        <taxon>Chloridoideae</taxon>
        <taxon>Cynodonteae</taxon>
        <taxon>Eleusininae</taxon>
        <taxon>Eleusine</taxon>
    </lineage>
</organism>
<keyword evidence="2" id="KW-0479">Metal-binding</keyword>
<protein>
    <recommendedName>
        <fullName evidence="8">Plant heme peroxidase family profile domain-containing protein</fullName>
    </recommendedName>
</protein>
<sequence length="166" mass="19110">MFLQERGCDVPVLLELDQTDPTTPTEKQGVLKLRLQFEVIDAAKSSKLEVYFGADDMVVLSGAHSVSRAHYCSSHFDRRTGPTSTRRFWRRWSDSARRVMAAAITRWQQDGQHMYYTNVLFIDHVPDEKFKAAAMVRMGAVDVKTATDGEIRKQFRFVLLLYCRES</sequence>
<evidence type="ECO:0000313" key="7">
    <source>
        <dbReference type="Proteomes" id="UP001054889"/>
    </source>
</evidence>
<evidence type="ECO:0000256" key="1">
    <source>
        <dbReference type="ARBA" id="ARBA00001970"/>
    </source>
</evidence>
<dbReference type="GO" id="GO:0046872">
    <property type="term" value="F:metal ion binding"/>
    <property type="evidence" value="ECO:0007669"/>
    <property type="project" value="UniProtKB-KW"/>
</dbReference>
<dbReference type="Proteomes" id="UP001054889">
    <property type="component" value="Unassembled WGS sequence"/>
</dbReference>
<evidence type="ECO:0000256" key="5">
    <source>
        <dbReference type="ARBA" id="ARBA00023004"/>
    </source>
</evidence>
<proteinExistence type="predicted"/>
<evidence type="ECO:0000256" key="3">
    <source>
        <dbReference type="ARBA" id="ARBA00022837"/>
    </source>
</evidence>
<dbReference type="GO" id="GO:0004601">
    <property type="term" value="F:peroxidase activity"/>
    <property type="evidence" value="ECO:0007669"/>
    <property type="project" value="InterPro"/>
</dbReference>
<dbReference type="SUPFAM" id="SSF48113">
    <property type="entry name" value="Heme-dependent peroxidases"/>
    <property type="match status" value="1"/>
</dbReference>
<comment type="cofactor">
    <cofactor evidence="1">
        <name>heme b</name>
        <dbReference type="ChEBI" id="CHEBI:60344"/>
    </cofactor>
</comment>
<gene>
    <name evidence="6" type="primary">gb21814</name>
    <name evidence="6" type="ORF">PR202_gb21814</name>
</gene>
<dbReference type="InterPro" id="IPR010255">
    <property type="entry name" value="Haem_peroxidase_sf"/>
</dbReference>
<keyword evidence="4" id="KW-0560">Oxidoreductase</keyword>
<evidence type="ECO:0008006" key="8">
    <source>
        <dbReference type="Google" id="ProtNLM"/>
    </source>
</evidence>
<keyword evidence="7" id="KW-1185">Reference proteome</keyword>
<dbReference type="GO" id="GO:0006979">
    <property type="term" value="P:response to oxidative stress"/>
    <property type="evidence" value="ECO:0007669"/>
    <property type="project" value="InterPro"/>
</dbReference>
<dbReference type="AlphaFoldDB" id="A0AAV5FE53"/>
<evidence type="ECO:0000256" key="4">
    <source>
        <dbReference type="ARBA" id="ARBA00023002"/>
    </source>
</evidence>